<dbReference type="AlphaFoldDB" id="I0R7J7"/>
<keyword evidence="2" id="KW-1185">Reference proteome</keyword>
<dbReference type="EMBL" id="AJGH01000072">
    <property type="protein sequence ID" value="EIC95655.1"/>
    <property type="molecule type" value="Genomic_DNA"/>
</dbReference>
<comment type="caution">
    <text evidence="1">The sequence shown here is derived from an EMBL/GenBank/DDBJ whole genome shotgun (WGS) entry which is preliminary data.</text>
</comment>
<evidence type="ECO:0000313" key="2">
    <source>
        <dbReference type="Proteomes" id="UP000005039"/>
    </source>
</evidence>
<accession>I0R7J7</accession>
<evidence type="ECO:0000313" key="1">
    <source>
        <dbReference type="EMBL" id="EIC95655.1"/>
    </source>
</evidence>
<sequence length="42" mass="4980">MSSIYFHFFKEKFNSKKLAFRLLLIKNVDSKAAHKSNYTTQP</sequence>
<reference evidence="1 2" key="1">
    <citation type="submission" date="2012-03" db="EMBL/GenBank/DDBJ databases">
        <authorList>
            <person name="Durkin A.S."/>
            <person name="McCorrison J."/>
            <person name="Torralba M."/>
            <person name="Gillis M."/>
            <person name="Methe B."/>
            <person name="Sutton G."/>
            <person name="Nelson K.E."/>
        </authorList>
    </citation>
    <scope>NUCLEOTIDE SEQUENCE [LARGE SCALE GENOMIC DNA]</scope>
    <source>
        <strain evidence="1 2">F0468</strain>
    </source>
</reference>
<proteinExistence type="predicted"/>
<name>I0R7J7_9FIRM</name>
<dbReference type="Proteomes" id="UP000005039">
    <property type="component" value="Unassembled WGS sequence"/>
</dbReference>
<gene>
    <name evidence="1" type="ORF">HMPREF9970_0379</name>
</gene>
<organism evidence="1 2">
    <name type="scientific">Lachnoanaerobaculum saburreum F0468</name>
    <dbReference type="NCBI Taxonomy" id="1095750"/>
    <lineage>
        <taxon>Bacteria</taxon>
        <taxon>Bacillati</taxon>
        <taxon>Bacillota</taxon>
        <taxon>Clostridia</taxon>
        <taxon>Lachnospirales</taxon>
        <taxon>Lachnospiraceae</taxon>
        <taxon>Lachnoanaerobaculum</taxon>
    </lineage>
</organism>
<protein>
    <submittedName>
        <fullName evidence="1">Uncharacterized protein</fullName>
    </submittedName>
</protein>